<reference evidence="2 3" key="1">
    <citation type="submission" date="2019-06" db="EMBL/GenBank/DDBJ databases">
        <title>Genome Sequence of the Brown Rot Fungal Pathogen Monilinia fructicola.</title>
        <authorList>
            <person name="De Miccolis Angelini R.M."/>
            <person name="Landi L."/>
            <person name="Abate D."/>
            <person name="Pollastro S."/>
            <person name="Romanazzi G."/>
            <person name="Faretra F."/>
        </authorList>
    </citation>
    <scope>NUCLEOTIDE SEQUENCE [LARGE SCALE GENOMIC DNA]</scope>
    <source>
        <strain evidence="2 3">Mfrc123</strain>
    </source>
</reference>
<dbReference type="EMBL" id="VICG01000006">
    <property type="protein sequence ID" value="KAA8571136.1"/>
    <property type="molecule type" value="Genomic_DNA"/>
</dbReference>
<name>A0A5M9JTF8_MONFR</name>
<dbReference type="AlphaFoldDB" id="A0A5M9JTF8"/>
<feature type="domain" description="Prion-inhibition and propagation HeLo" evidence="1">
    <location>
        <begin position="4"/>
        <end position="197"/>
    </location>
</feature>
<evidence type="ECO:0000313" key="2">
    <source>
        <dbReference type="EMBL" id="KAA8571136.1"/>
    </source>
</evidence>
<dbReference type="Proteomes" id="UP000322873">
    <property type="component" value="Unassembled WGS sequence"/>
</dbReference>
<dbReference type="InterPro" id="IPR029498">
    <property type="entry name" value="HeLo_dom"/>
</dbReference>
<accession>A0A5M9JTF8</accession>
<proteinExistence type="predicted"/>
<gene>
    <name evidence="2" type="ORF">EYC84_000481</name>
</gene>
<evidence type="ECO:0000259" key="1">
    <source>
        <dbReference type="Pfam" id="PF14479"/>
    </source>
</evidence>
<dbReference type="InterPro" id="IPR038305">
    <property type="entry name" value="HeLo_sf"/>
</dbReference>
<protein>
    <recommendedName>
        <fullName evidence="1">Prion-inhibition and propagation HeLo domain-containing protein</fullName>
    </recommendedName>
</protein>
<comment type="caution">
    <text evidence="2">The sequence shown here is derived from an EMBL/GenBank/DDBJ whole genome shotgun (WGS) entry which is preliminary data.</text>
</comment>
<dbReference type="VEuPathDB" id="FungiDB:MFRU_058g00370"/>
<sequence>MEVTTGVVGLVSVVTSCIELTKTIQLGRNFANDLDTYELRLDLMKCRFSVCCESIVQYCNTNGESTIIESATCVFDKVQSLFKQAQEKSDAFRKGAQSKDSLKLATSSDEISLSQKARHCWNTIQNKNQEETKKIQKMLKTKDKIRWAVYEKETFNKLVEDITILVDGMERMFPTAVDIFHRQIMQRAIDDVLDQEYVKEITEAARKDDRVLHDIGKKKLRACNNKYIGNRQTGASKVVNGNITVAGWAGGRQESSNYYEGNVAEGHGRTVNGNQYGGKGIFDD</sequence>
<dbReference type="Gene3D" id="1.20.120.1020">
    <property type="entry name" value="Prion-inhibition and propagation, HeLo domain"/>
    <property type="match status" value="1"/>
</dbReference>
<organism evidence="2 3">
    <name type="scientific">Monilinia fructicola</name>
    <name type="common">Brown rot fungus</name>
    <name type="synonym">Ciboria fructicola</name>
    <dbReference type="NCBI Taxonomy" id="38448"/>
    <lineage>
        <taxon>Eukaryota</taxon>
        <taxon>Fungi</taxon>
        <taxon>Dikarya</taxon>
        <taxon>Ascomycota</taxon>
        <taxon>Pezizomycotina</taxon>
        <taxon>Leotiomycetes</taxon>
        <taxon>Helotiales</taxon>
        <taxon>Sclerotiniaceae</taxon>
        <taxon>Monilinia</taxon>
    </lineage>
</organism>
<keyword evidence="3" id="KW-1185">Reference proteome</keyword>
<dbReference type="Pfam" id="PF14479">
    <property type="entry name" value="HeLo"/>
    <property type="match status" value="1"/>
</dbReference>
<evidence type="ECO:0000313" key="3">
    <source>
        <dbReference type="Proteomes" id="UP000322873"/>
    </source>
</evidence>